<protein>
    <recommendedName>
        <fullName evidence="3">HipA-like C-terminal domain-containing protein</fullName>
    </recommendedName>
</protein>
<dbReference type="GO" id="GO:0016301">
    <property type="term" value="F:kinase activity"/>
    <property type="evidence" value="ECO:0007669"/>
    <property type="project" value="UniProtKB-KW"/>
</dbReference>
<dbReference type="Gene3D" id="1.10.1070.20">
    <property type="match status" value="1"/>
</dbReference>
<sequence>MFEVVDVTDWETASTIEPIGTRPKQWLLDGSGSSWLFKEARSDDERPSGQDWAEKAVAELAKLLEVPAATVELARRSGTRGVISRNFVNKAASLVHGNELLSANDPAYPQDQLRNDTPGYNVAAIRDVLGPYVDHAGGTRRARSAFDGFFGYLVLDAWVNNTDRHHRNWGIVLEPTGSLAPSFDHGSSLAFGITDTKRASLLAAGDDEIRRWLERGQTRSFEGMPAMLDITVAGWEFIESTERTVWIDRLTNLRDDDVDEVLDRIPADGLAGVVLSDVSRTLCKEILRINRLRLLDALTTH</sequence>
<name>A0A3B0S423_9ZZZZ</name>
<evidence type="ECO:0000259" key="3">
    <source>
        <dbReference type="Pfam" id="PF07804"/>
    </source>
</evidence>
<dbReference type="EMBL" id="UOEK01000194">
    <property type="protein sequence ID" value="VAW00781.1"/>
    <property type="molecule type" value="Genomic_DNA"/>
</dbReference>
<evidence type="ECO:0000256" key="1">
    <source>
        <dbReference type="ARBA" id="ARBA00022679"/>
    </source>
</evidence>
<reference evidence="4" key="1">
    <citation type="submission" date="2018-06" db="EMBL/GenBank/DDBJ databases">
        <authorList>
            <person name="Zhirakovskaya E."/>
        </authorList>
    </citation>
    <scope>NUCLEOTIDE SEQUENCE</scope>
</reference>
<dbReference type="AlphaFoldDB" id="A0A3B0S423"/>
<dbReference type="InterPro" id="IPR012893">
    <property type="entry name" value="HipA-like_C"/>
</dbReference>
<evidence type="ECO:0000256" key="2">
    <source>
        <dbReference type="ARBA" id="ARBA00022777"/>
    </source>
</evidence>
<accession>A0A3B0S423</accession>
<evidence type="ECO:0000313" key="4">
    <source>
        <dbReference type="EMBL" id="VAW00781.1"/>
    </source>
</evidence>
<keyword evidence="1" id="KW-0808">Transferase</keyword>
<gene>
    <name evidence="4" type="ORF">MNBD_ACTINO02-1991</name>
</gene>
<keyword evidence="2" id="KW-0418">Kinase</keyword>
<proteinExistence type="predicted"/>
<dbReference type="Pfam" id="PF07804">
    <property type="entry name" value="HipA_C"/>
    <property type="match status" value="1"/>
</dbReference>
<organism evidence="4">
    <name type="scientific">hydrothermal vent metagenome</name>
    <dbReference type="NCBI Taxonomy" id="652676"/>
    <lineage>
        <taxon>unclassified sequences</taxon>
        <taxon>metagenomes</taxon>
        <taxon>ecological metagenomes</taxon>
    </lineage>
</organism>
<feature type="domain" description="HipA-like C-terminal" evidence="3">
    <location>
        <begin position="20"/>
        <end position="202"/>
    </location>
</feature>